<organism evidence="1">
    <name type="scientific">Rhizophagus irregularis (strain DAOM 181602 / DAOM 197198 / MUCL 43194)</name>
    <name type="common">Arbuscular mycorrhizal fungus</name>
    <name type="synonym">Glomus intraradices</name>
    <dbReference type="NCBI Taxonomy" id="747089"/>
    <lineage>
        <taxon>Eukaryota</taxon>
        <taxon>Fungi</taxon>
        <taxon>Fungi incertae sedis</taxon>
        <taxon>Mucoromycota</taxon>
        <taxon>Glomeromycotina</taxon>
        <taxon>Glomeromycetes</taxon>
        <taxon>Glomerales</taxon>
        <taxon>Glomeraceae</taxon>
        <taxon>Rhizophagus</taxon>
    </lineage>
</organism>
<dbReference type="AlphaFoldDB" id="U9UX05"/>
<protein>
    <submittedName>
        <fullName evidence="1">Uncharacterized protein</fullName>
    </submittedName>
</protein>
<gene>
    <name evidence="1" type="ORF">GLOINDRAFT_318824</name>
</gene>
<proteinExistence type="predicted"/>
<reference evidence="1" key="1">
    <citation type="submission" date="2013-07" db="EMBL/GenBank/DDBJ databases">
        <title>The genome of an arbuscular mycorrhizal fungus provides insights into the evolution of the oldest plant symbiosis.</title>
        <authorList>
            <consortium name="DOE Joint Genome Institute"/>
            <person name="Tisserant E."/>
            <person name="Malbreil M."/>
            <person name="Kuo A."/>
            <person name="Kohler A."/>
            <person name="Symeonidi A."/>
            <person name="Balestrini R."/>
            <person name="Charron P."/>
            <person name="Duensing N."/>
            <person name="Frei-dit-Frey N."/>
            <person name="Gianinazzi-Pearson V."/>
            <person name="Gilbert B."/>
            <person name="Handa Y."/>
            <person name="Hijri M."/>
            <person name="Kaul R."/>
            <person name="Kawaguchi M."/>
            <person name="Krajinski F."/>
            <person name="Lammers P."/>
            <person name="Lapierre D."/>
            <person name="Masclaux F.G."/>
            <person name="Murat C."/>
            <person name="Morin E."/>
            <person name="Ndikumana S."/>
            <person name="Pagni M."/>
            <person name="Petitpierre D."/>
            <person name="Requena N."/>
            <person name="Rosikiewicz P."/>
            <person name="Riley R."/>
            <person name="Saito K."/>
            <person name="San Clemente H."/>
            <person name="Shapiro H."/>
            <person name="van Tuinen D."/>
            <person name="Becard G."/>
            <person name="Bonfante P."/>
            <person name="Paszkowski U."/>
            <person name="Shachar-Hill Y."/>
            <person name="Young J.P."/>
            <person name="Sanders I.R."/>
            <person name="Henrissat B."/>
            <person name="Rensing S.A."/>
            <person name="Grigoriev I.V."/>
            <person name="Corradi N."/>
            <person name="Roux C."/>
            <person name="Martin F."/>
        </authorList>
    </citation>
    <scope>NUCLEOTIDE SEQUENCE</scope>
    <source>
        <strain evidence="1">DAOM 197198</strain>
    </source>
</reference>
<sequence>MAKAVHEAAVSYIQDCFKEPNNGVKVGPIEVLNQPFKRFYLVFHHYKPTGHGEQFAADISVCGRVPNVIKPLIPHPGPPPSDGNPHARIIGEIANTQSITALNTKCEAWMHETYVRCVLGIKLFPKQAIRGSCSSCNVGMLWTPLGGSVLSTNATAGVHVTEVGLVYYIIVIKFQWAKWDFGTIQYNNNTPTPTGCDALNNPAFQILIPIIDAFYDPPTVAVTYETLMQLITQSMQRLLKNTAIEPAPGRFIFDSNSPANTS</sequence>
<accession>U9UX05</accession>
<dbReference type="HOGENOM" id="CLU_1062238_0_0_1"/>
<name>U9UX05_RHIID</name>
<dbReference type="VEuPathDB" id="FungiDB:RhiirFUN_015577"/>
<dbReference type="EMBL" id="KI275044">
    <property type="protein sequence ID" value="ESA23073.1"/>
    <property type="molecule type" value="Genomic_DNA"/>
</dbReference>
<evidence type="ECO:0000313" key="1">
    <source>
        <dbReference type="EMBL" id="ESA23073.1"/>
    </source>
</evidence>